<dbReference type="KEGG" id="mic:Mic7113_6504"/>
<reference evidence="1 2" key="1">
    <citation type="submission" date="2012-06" db="EMBL/GenBank/DDBJ databases">
        <title>Finished plasmid 2 of genome of Microcoleus sp. PCC 7113.</title>
        <authorList>
            <consortium name="US DOE Joint Genome Institute"/>
            <person name="Gugger M."/>
            <person name="Coursin T."/>
            <person name="Rippka R."/>
            <person name="Tandeau De Marsac N."/>
            <person name="Huntemann M."/>
            <person name="Wei C.-L."/>
            <person name="Han J."/>
            <person name="Detter J.C."/>
            <person name="Han C."/>
            <person name="Tapia R."/>
            <person name="Chen A."/>
            <person name="Kyrpides N."/>
            <person name="Mavromatis K."/>
            <person name="Markowitz V."/>
            <person name="Szeto E."/>
            <person name="Ivanova N."/>
            <person name="Pagani I."/>
            <person name="Pati A."/>
            <person name="Goodwin L."/>
            <person name="Nordberg H.P."/>
            <person name="Cantor M.N."/>
            <person name="Hua S.X."/>
            <person name="Woyke T."/>
            <person name="Kerfeld C.A."/>
        </authorList>
    </citation>
    <scope>NUCLEOTIDE SEQUENCE [LARGE SCALE GENOMIC DNA]</scope>
    <source>
        <strain evidence="1 2">PCC 7113</strain>
        <plasmid evidence="1 2">pMIC7113.02</plasmid>
    </source>
</reference>
<keyword evidence="1" id="KW-0614">Plasmid</keyword>
<gene>
    <name evidence="1" type="ORF">Mic7113_6504</name>
</gene>
<keyword evidence="2" id="KW-1185">Reference proteome</keyword>
<geneLocation type="plasmid" evidence="1 2">
    <name>pMIC7113.02</name>
</geneLocation>
<evidence type="ECO:0000313" key="2">
    <source>
        <dbReference type="Proteomes" id="UP000010471"/>
    </source>
</evidence>
<name>K9WRC5_9CYAN</name>
<dbReference type="EMBL" id="CP003632">
    <property type="protein sequence ID" value="AFZ22082.1"/>
    <property type="molecule type" value="Genomic_DNA"/>
</dbReference>
<protein>
    <submittedName>
        <fullName evidence="1">Uncharacterized protein</fullName>
    </submittedName>
</protein>
<sequence length="240" mass="27429">MAFSRVDMEKTKPHDDPVIYSARGKICGIYRPSPQNFLQGTLLTDDGLKIPAQITNEVATQLRANRDFLKVAQVWKCYPRINPPLVQLAKLKSAAQTIQDLKRKGVNRFRIVGQVASIKDQEVTILIKRNEAPPKGEELTFTLTLVGSLPSEALGQFWKLNVLRQGWNWTIESATFVALSPEEFKKERAKRKRVLSFRVSQKEFDALLTYAQKRGKNQTQIIRALIRRLPTYEPDPPENK</sequence>
<dbReference type="HOGENOM" id="CLU_1155388_0_0_3"/>
<dbReference type="AlphaFoldDB" id="K9WRC5"/>
<organism evidence="1 2">
    <name type="scientific">Allocoleopsis franciscana PCC 7113</name>
    <dbReference type="NCBI Taxonomy" id="1173027"/>
    <lineage>
        <taxon>Bacteria</taxon>
        <taxon>Bacillati</taxon>
        <taxon>Cyanobacteriota</taxon>
        <taxon>Cyanophyceae</taxon>
        <taxon>Coleofasciculales</taxon>
        <taxon>Coleofasciculaceae</taxon>
        <taxon>Allocoleopsis</taxon>
        <taxon>Allocoleopsis franciscana</taxon>
    </lineage>
</organism>
<evidence type="ECO:0000313" key="1">
    <source>
        <dbReference type="EMBL" id="AFZ22082.1"/>
    </source>
</evidence>
<dbReference type="Proteomes" id="UP000010471">
    <property type="component" value="Plasmid pMIC7113.02"/>
</dbReference>
<accession>K9WRC5</accession>
<proteinExistence type="predicted"/>